<dbReference type="SUPFAM" id="SSF48150">
    <property type="entry name" value="DNA-glycosylase"/>
    <property type="match status" value="1"/>
</dbReference>
<feature type="region of interest" description="Disordered" evidence="12">
    <location>
        <begin position="1281"/>
        <end position="1301"/>
    </location>
</feature>
<dbReference type="GO" id="GO:0046872">
    <property type="term" value="F:metal ion binding"/>
    <property type="evidence" value="ECO:0007669"/>
    <property type="project" value="UniProtKB-KW"/>
</dbReference>
<feature type="coiled-coil region" evidence="11">
    <location>
        <begin position="1336"/>
        <end position="1433"/>
    </location>
</feature>
<keyword evidence="8" id="KW-0234">DNA repair</keyword>
<evidence type="ECO:0000256" key="5">
    <source>
        <dbReference type="ARBA" id="ARBA00022801"/>
    </source>
</evidence>
<dbReference type="Pfam" id="PF00730">
    <property type="entry name" value="HhH-GPD"/>
    <property type="match status" value="1"/>
</dbReference>
<keyword evidence="9" id="KW-0456">Lyase</keyword>
<evidence type="ECO:0000256" key="10">
    <source>
        <dbReference type="ARBA" id="ARBA00023295"/>
    </source>
</evidence>
<evidence type="ECO:0000256" key="9">
    <source>
        <dbReference type="ARBA" id="ARBA00023239"/>
    </source>
</evidence>
<reference evidence="14 15" key="1">
    <citation type="submission" date="2019-07" db="EMBL/GenBank/DDBJ databases">
        <title>Genomes of Cafeteria roenbergensis.</title>
        <authorList>
            <person name="Fischer M.G."/>
            <person name="Hackl T."/>
            <person name="Roman M."/>
        </authorList>
    </citation>
    <scope>NUCLEOTIDE SEQUENCE [LARGE SCALE GENOMIC DNA]</scope>
    <source>
        <strain evidence="14 15">RCC970-E3</strain>
    </source>
</reference>
<dbReference type="GO" id="GO:0140078">
    <property type="term" value="F:class I DNA-(apurinic or apyrimidinic site) endonuclease activity"/>
    <property type="evidence" value="ECO:0007669"/>
    <property type="project" value="UniProtKB-EC"/>
</dbReference>
<feature type="compositionally biased region" description="Basic and acidic residues" evidence="12">
    <location>
        <begin position="992"/>
        <end position="1006"/>
    </location>
</feature>
<comment type="caution">
    <text evidence="14">The sequence shown here is derived from an EMBL/GenBank/DDBJ whole genome shotgun (WGS) entry which is preliminary data.</text>
</comment>
<evidence type="ECO:0000256" key="12">
    <source>
        <dbReference type="SAM" id="MobiDB-lite"/>
    </source>
</evidence>
<gene>
    <name evidence="14" type="ORF">FNF28_07620</name>
</gene>
<feature type="compositionally biased region" description="Basic and acidic residues" evidence="12">
    <location>
        <begin position="197"/>
        <end position="206"/>
    </location>
</feature>
<dbReference type="Proteomes" id="UP000324907">
    <property type="component" value="Unassembled WGS sequence"/>
</dbReference>
<name>A0A5A8C1F2_CAFRO</name>
<evidence type="ECO:0000256" key="4">
    <source>
        <dbReference type="ARBA" id="ARBA00022763"/>
    </source>
</evidence>
<keyword evidence="6" id="KW-0408">Iron</keyword>
<evidence type="ECO:0000256" key="7">
    <source>
        <dbReference type="ARBA" id="ARBA00023014"/>
    </source>
</evidence>
<evidence type="ECO:0000259" key="13">
    <source>
        <dbReference type="SMART" id="SM00478"/>
    </source>
</evidence>
<evidence type="ECO:0000313" key="15">
    <source>
        <dbReference type="Proteomes" id="UP000324907"/>
    </source>
</evidence>
<keyword evidence="3" id="KW-0479">Metal-binding</keyword>
<feature type="compositionally biased region" description="Basic and acidic residues" evidence="12">
    <location>
        <begin position="1142"/>
        <end position="1151"/>
    </location>
</feature>
<dbReference type="PANTHER" id="PTHR43286">
    <property type="entry name" value="ENDONUCLEASE III-LIKE PROTEIN 1"/>
    <property type="match status" value="1"/>
</dbReference>
<organism evidence="14 15">
    <name type="scientific">Cafeteria roenbergensis</name>
    <name type="common">Marine flagellate</name>
    <dbReference type="NCBI Taxonomy" id="33653"/>
    <lineage>
        <taxon>Eukaryota</taxon>
        <taxon>Sar</taxon>
        <taxon>Stramenopiles</taxon>
        <taxon>Bigyra</taxon>
        <taxon>Opalozoa</taxon>
        <taxon>Bicosoecida</taxon>
        <taxon>Cafeteriaceae</taxon>
        <taxon>Cafeteria</taxon>
    </lineage>
</organism>
<evidence type="ECO:0000256" key="2">
    <source>
        <dbReference type="ARBA" id="ARBA00022485"/>
    </source>
</evidence>
<dbReference type="SMART" id="SM00478">
    <property type="entry name" value="ENDO3c"/>
    <property type="match status" value="1"/>
</dbReference>
<evidence type="ECO:0000256" key="11">
    <source>
        <dbReference type="SAM" id="Coils"/>
    </source>
</evidence>
<feature type="compositionally biased region" description="Low complexity" evidence="12">
    <location>
        <begin position="836"/>
        <end position="900"/>
    </location>
</feature>
<dbReference type="EMBL" id="VLTL01000295">
    <property type="protein sequence ID" value="KAA0146912.1"/>
    <property type="molecule type" value="Genomic_DNA"/>
</dbReference>
<keyword evidence="2" id="KW-0004">4Fe-4S</keyword>
<keyword evidence="7" id="KW-0411">Iron-sulfur</keyword>
<dbReference type="GO" id="GO:0005634">
    <property type="term" value="C:nucleus"/>
    <property type="evidence" value="ECO:0007669"/>
    <property type="project" value="TreeGrafter"/>
</dbReference>
<feature type="coiled-coil region" evidence="11">
    <location>
        <begin position="480"/>
        <end position="514"/>
    </location>
</feature>
<feature type="compositionally biased region" description="Polar residues" evidence="12">
    <location>
        <begin position="1131"/>
        <end position="1141"/>
    </location>
</feature>
<dbReference type="CDD" id="cd00056">
    <property type="entry name" value="ENDO3c"/>
    <property type="match status" value="1"/>
</dbReference>
<protein>
    <recommendedName>
        <fullName evidence="1">DNA-(apurinic or apyrimidinic site) lyase</fullName>
        <ecNumber evidence="1">4.2.99.18</ecNumber>
    </recommendedName>
</protein>
<dbReference type="PANTHER" id="PTHR43286:SF1">
    <property type="entry name" value="ENDONUCLEASE III-LIKE PROTEIN 1"/>
    <property type="match status" value="1"/>
</dbReference>
<feature type="region of interest" description="Disordered" evidence="12">
    <location>
        <begin position="836"/>
        <end position="1006"/>
    </location>
</feature>
<dbReference type="EC" id="4.2.99.18" evidence="1"/>
<feature type="region of interest" description="Disordered" evidence="12">
    <location>
        <begin position="186"/>
        <end position="243"/>
    </location>
</feature>
<evidence type="ECO:0000313" key="14">
    <source>
        <dbReference type="EMBL" id="KAA0146912.1"/>
    </source>
</evidence>
<evidence type="ECO:0000256" key="1">
    <source>
        <dbReference type="ARBA" id="ARBA00012720"/>
    </source>
</evidence>
<accession>A0A5A8C1F2</accession>
<dbReference type="InterPro" id="IPR003265">
    <property type="entry name" value="HhH-GPD_domain"/>
</dbReference>
<proteinExistence type="predicted"/>
<feature type="compositionally biased region" description="Acidic residues" evidence="12">
    <location>
        <begin position="928"/>
        <end position="991"/>
    </location>
</feature>
<feature type="region of interest" description="Disordered" evidence="12">
    <location>
        <begin position="1514"/>
        <end position="1555"/>
    </location>
</feature>
<feature type="region of interest" description="Disordered" evidence="12">
    <location>
        <begin position="1574"/>
        <end position="1648"/>
    </location>
</feature>
<feature type="region of interest" description="Disordered" evidence="12">
    <location>
        <begin position="1131"/>
        <end position="1151"/>
    </location>
</feature>
<dbReference type="GO" id="GO:0006289">
    <property type="term" value="P:nucleotide-excision repair"/>
    <property type="evidence" value="ECO:0007669"/>
    <property type="project" value="TreeGrafter"/>
</dbReference>
<evidence type="ECO:0000256" key="3">
    <source>
        <dbReference type="ARBA" id="ARBA00022723"/>
    </source>
</evidence>
<dbReference type="InterPro" id="IPR011257">
    <property type="entry name" value="DNA_glycosylase"/>
</dbReference>
<feature type="compositionally biased region" description="Acidic residues" evidence="12">
    <location>
        <begin position="1515"/>
        <end position="1524"/>
    </location>
</feature>
<sequence length="1648" mass="176670">MAAWRTDPGRAALAAAGAGAGAPAAWDAVYAGIRSMRADADAPVDTMGCERLADPDAPAAVQRFQVLVSLMLSSQTKDEVTYAAMGRLRAFGCTPDRLAAAPEEALQKLIYPVGFYRKKAETLRLAAQRCLSEHGGDIPPDLPGLLRLKGVGPKMAHIAMTSAWGRGDGIGVDVHVHRVANRLRWVGRSGGAPPTEGKLEGADRHGTAPVSGDPGAGAAAGKGCPPGLPRGSGPAEAAEPSDASCAGPVVTAADVAACSAALAASPHHQDTRNPEETRAQLEEWLPRSLWPEAIVMALAVAVAAITASAEQAVLGASEMALADSPPPVQVDVTDTTDLANWSEETVKDAGDSYNRMMERSGRSAVSTEAKWCGAPWWCYHNIKYYHRYGMNYINAWEGIHDAWQGAEKEARELQAKAGDERKKIGSINNQITRIKMARQALEGVYKGATELLRMEKVRRSKLAREAAALVSRAQAADARHKGLNQTAIRLQKEIERVTKEAADEERRADMLAKQTVKELEEAGAVNGQAAATRIQLSLDIEEDKDSIKAGHQRHDALVEEVTNLERRRNETIDQVEALHAEYKRLVDARAAADTESQALELRLTSLQAQLGTSLDDRRAAMETAANEAREQAETEQEDRLTSGKADALSKEQSFVDRVLKENREAASTSTASLGALSERRQQLMHHIAELSNASTALREKKEQLEHLHDELHVNATMAKEELARVRRDLTAQMLRQKAAEARAEQARAQADSDAIATRRARREALGLTAASTVRRARHIETMAEGLMGFCDCSQDVNGCDKCGPHVAGAGDDAVAQTVAAAAELRAGADEALQRASLAMSPTPSPSTSATPSASMSASATPSSEPSTTSTATPTPTSTASAAPSSTSSAAPSASASPAPAEQEEADEIAEEADAAEHSAEEAVASIESEQEDAEDEEAAPAAEDEEADGAKEDEDEEADGAKEAEDEEADGAKEAEDEEADGAKEAEDEEADGAKEAEEARFKEEDALFASASDMRFRESRVSLRGGSKAEADSTAMSPVNGLNDKFKKVFTPPRGWQPPWHRGWCIWRHDICKYETWAWGVQNHWRHKYYRERHWMSWRRNHAYNKRRYNKAFYDRVHNERTQVQQQLEAETQANENMRQATKEAGKRRDAIREQMKTIDEQMQLAYKGLAASQSNAERLEFVVEDLKEERNADHRTLERASANAKKAETMQSEAAESLARSRQHALKVESSLREEMGKLEAELRTISGELSTLQLREESDTAELRAALAAREHAIAEEREARATAEASSKLRDTRSATVAKTEEDIKAAHAATEAAKASAAASLAAVQASRENIKSTHSEMRTLRAKLERTKAAMHAASSAHALGASDASSVGIAVRRLQDAVSEKESESESLKARLARVAEEARLFRSQMESAEAARERLNAQITAARARVAAAGAVANKEAKLASEAAKERHSRAAERDALAARRGLVVRSPLESISETLERRQALEHLVGGERAESAAKLLADSSFLGEEPVEEEDVSDLIEPAAPAPVPEPVVEKQEEDVSAGDGGAMADQNAVDDIASAAAVTAADLPADSASGDRELDAAMGVGRPPSEEERAAASGSSGDAAPPAPAAGESAPAPDMNSAAASTDASSDMANAMEAATA</sequence>
<dbReference type="GO" id="GO:0000703">
    <property type="term" value="F:oxidized pyrimidine nucleobase lesion DNA N-glycosylase activity"/>
    <property type="evidence" value="ECO:0007669"/>
    <property type="project" value="TreeGrafter"/>
</dbReference>
<feature type="domain" description="HhH-GPD" evidence="13">
    <location>
        <begin position="72"/>
        <end position="223"/>
    </location>
</feature>
<feature type="compositionally biased region" description="Basic and acidic residues" evidence="12">
    <location>
        <begin position="627"/>
        <end position="648"/>
    </location>
</feature>
<keyword evidence="11" id="KW-0175">Coiled coil</keyword>
<feature type="coiled-coil region" evidence="11">
    <location>
        <begin position="1171"/>
        <end position="1205"/>
    </location>
</feature>
<feature type="coiled-coil region" evidence="11">
    <location>
        <begin position="687"/>
        <end position="751"/>
    </location>
</feature>
<feature type="compositionally biased region" description="Low complexity" evidence="12">
    <location>
        <begin position="1602"/>
        <end position="1648"/>
    </location>
</feature>
<dbReference type="FunFam" id="1.10.340.30:FF:000005">
    <property type="entry name" value="Endonuclease III-like protein 1"/>
    <property type="match status" value="1"/>
</dbReference>
<dbReference type="GO" id="GO:0006285">
    <property type="term" value="P:base-excision repair, AP site formation"/>
    <property type="evidence" value="ECO:0007669"/>
    <property type="project" value="TreeGrafter"/>
</dbReference>
<dbReference type="GO" id="GO:0051539">
    <property type="term" value="F:4 iron, 4 sulfur cluster binding"/>
    <property type="evidence" value="ECO:0007669"/>
    <property type="project" value="UniProtKB-KW"/>
</dbReference>
<keyword evidence="4" id="KW-0227">DNA damage</keyword>
<feature type="region of interest" description="Disordered" evidence="12">
    <location>
        <begin position="621"/>
        <end position="648"/>
    </location>
</feature>
<evidence type="ECO:0000256" key="8">
    <source>
        <dbReference type="ARBA" id="ARBA00023204"/>
    </source>
</evidence>
<keyword evidence="10" id="KW-0326">Glycosidase</keyword>
<keyword evidence="5" id="KW-0378">Hydrolase</keyword>
<evidence type="ECO:0000256" key="6">
    <source>
        <dbReference type="ARBA" id="ARBA00023004"/>
    </source>
</evidence>
<feature type="compositionally biased region" description="Acidic residues" evidence="12">
    <location>
        <begin position="901"/>
        <end position="913"/>
    </location>
</feature>
<dbReference type="Gene3D" id="1.10.340.30">
    <property type="entry name" value="Hypothetical protein, domain 2"/>
    <property type="match status" value="1"/>
</dbReference>